<evidence type="ECO:0000313" key="6">
    <source>
        <dbReference type="EMBL" id="WFD17040.1"/>
    </source>
</evidence>
<evidence type="ECO:0000256" key="3">
    <source>
        <dbReference type="ARBA" id="ARBA00022737"/>
    </source>
</evidence>
<organism evidence="6 7">
    <name type="scientific">Malassezia arunalokei</name>
    <dbReference type="NCBI Taxonomy" id="1514897"/>
    <lineage>
        <taxon>Eukaryota</taxon>
        <taxon>Fungi</taxon>
        <taxon>Dikarya</taxon>
        <taxon>Basidiomycota</taxon>
        <taxon>Ustilaginomycotina</taxon>
        <taxon>Malasseziomycetes</taxon>
        <taxon>Malasseziales</taxon>
        <taxon>Malasseziaceae</taxon>
        <taxon>Malassezia</taxon>
    </lineage>
</organism>
<keyword evidence="4" id="KW-0539">Nucleus</keyword>
<protein>
    <submittedName>
        <fullName evidence="6">Chromatin binding protein</fullName>
    </submittedName>
</protein>
<dbReference type="PROSITE" id="PS50294">
    <property type="entry name" value="WD_REPEATS_REGION"/>
    <property type="match status" value="1"/>
</dbReference>
<dbReference type="Pfam" id="PF00400">
    <property type="entry name" value="WD40"/>
    <property type="match status" value="2"/>
</dbReference>
<comment type="subcellular location">
    <subcellularLocation>
        <location evidence="1">Nucleus</location>
    </subcellularLocation>
</comment>
<sequence>MNAQLLNPFARDTPERIERSLENASATCLAFNRGRGLFAGQYLAVGRSDHYVAIYDLELRTILRWFLGHVKPITSVSWSPYGRYLATSSLDWNVNIWDLRHGPAKCVRTLRFTAPVLQVQFSPSSSRILLVVLESREAFLVRFPTWQDVQSTTISTEPRRIALHDTPDTSAACFTPDGAWILTGSVKGVIRLVDGQDGHLVHDLPCQIGASMIRELVLDEQSRHLAVNMNDRTVRTLRVTYNDGCEMPIGLTPTHKFQDLVSRTPWSGIGFSRGAEYVIGGAAQDPTHNIYIWDMDAGVLVKILEGPREPLVYACWHPIKPLIASIASFGDIYLWSTKTNEIWSAYAPGFEELEKNVEYDEPENEFDLDEETDDTRQRQEEADKIDLFANGPVPETSLPRTGVATDLTRTRSTLAAELRPTAVWSPDMFRDDDDQVAFIIPPLLEDYTLDEDVKEQLP</sequence>
<dbReference type="InterPro" id="IPR019775">
    <property type="entry name" value="WD40_repeat_CS"/>
</dbReference>
<dbReference type="InterPro" id="IPR036322">
    <property type="entry name" value="WD40_repeat_dom_sf"/>
</dbReference>
<evidence type="ECO:0000313" key="7">
    <source>
        <dbReference type="Proteomes" id="UP001217582"/>
    </source>
</evidence>
<evidence type="ECO:0000256" key="5">
    <source>
        <dbReference type="PROSITE-ProRule" id="PRU00221"/>
    </source>
</evidence>
<dbReference type="SUPFAM" id="SSF50978">
    <property type="entry name" value="WD40 repeat-like"/>
    <property type="match status" value="1"/>
</dbReference>
<gene>
    <name evidence="6" type="primary">SWD1</name>
    <name evidence="6" type="ORF">MARU1_003087</name>
</gene>
<dbReference type="PROSITE" id="PS00678">
    <property type="entry name" value="WD_REPEATS_1"/>
    <property type="match status" value="1"/>
</dbReference>
<keyword evidence="3" id="KW-0677">Repeat</keyword>
<evidence type="ECO:0000256" key="4">
    <source>
        <dbReference type="ARBA" id="ARBA00023242"/>
    </source>
</evidence>
<dbReference type="PANTHER" id="PTHR44040">
    <property type="entry name" value="RETINOBLASTOMA-BINDING PROTEIN 5"/>
    <property type="match status" value="1"/>
</dbReference>
<reference evidence="6 7" key="1">
    <citation type="submission" date="2023-03" db="EMBL/GenBank/DDBJ databases">
        <title>Mating type loci evolution in Malassezia.</title>
        <authorList>
            <person name="Coelho M.A."/>
        </authorList>
    </citation>
    <scope>NUCLEOTIDE SEQUENCE [LARGE SCALE GENOMIC DNA]</scope>
    <source>
        <strain evidence="6 7">CBS 13387</strain>
    </source>
</reference>
<dbReference type="InterPro" id="IPR001680">
    <property type="entry name" value="WD40_rpt"/>
</dbReference>
<keyword evidence="7" id="KW-1185">Reference proteome</keyword>
<dbReference type="InterPro" id="IPR015943">
    <property type="entry name" value="WD40/YVTN_repeat-like_dom_sf"/>
</dbReference>
<dbReference type="PANTHER" id="PTHR44040:SF1">
    <property type="entry name" value="RETINOBLASTOMA-BINDING PROTEIN 5"/>
    <property type="match status" value="1"/>
</dbReference>
<dbReference type="EMBL" id="CP119921">
    <property type="protein sequence ID" value="WFD17040.1"/>
    <property type="molecule type" value="Genomic_DNA"/>
</dbReference>
<dbReference type="SMART" id="SM00320">
    <property type="entry name" value="WD40"/>
    <property type="match status" value="5"/>
</dbReference>
<dbReference type="Proteomes" id="UP001217582">
    <property type="component" value="Chromosome 6"/>
</dbReference>
<proteinExistence type="predicted"/>
<feature type="repeat" description="WD" evidence="5">
    <location>
        <begin position="66"/>
        <end position="100"/>
    </location>
</feature>
<keyword evidence="2 5" id="KW-0853">WD repeat</keyword>
<evidence type="ECO:0000256" key="1">
    <source>
        <dbReference type="ARBA" id="ARBA00004123"/>
    </source>
</evidence>
<accession>A0AAJ5Z161</accession>
<evidence type="ECO:0000256" key="2">
    <source>
        <dbReference type="ARBA" id="ARBA00022574"/>
    </source>
</evidence>
<dbReference type="Gene3D" id="2.130.10.10">
    <property type="entry name" value="YVTN repeat-like/Quinoprotein amine dehydrogenase"/>
    <property type="match status" value="1"/>
</dbReference>
<dbReference type="InterPro" id="IPR037850">
    <property type="entry name" value="RBBP5/Swd1"/>
</dbReference>
<name>A0AAJ5Z161_9BASI</name>
<dbReference type="PROSITE" id="PS50082">
    <property type="entry name" value="WD_REPEATS_2"/>
    <property type="match status" value="1"/>
</dbReference>
<dbReference type="AlphaFoldDB" id="A0AAJ5Z161"/>
<dbReference type="GO" id="GO:0048188">
    <property type="term" value="C:Set1C/COMPASS complex"/>
    <property type="evidence" value="ECO:0007669"/>
    <property type="project" value="InterPro"/>
</dbReference>